<keyword evidence="1" id="KW-0472">Membrane</keyword>
<protein>
    <submittedName>
        <fullName evidence="2">Uncharacterized protein</fullName>
    </submittedName>
</protein>
<feature type="transmembrane region" description="Helical" evidence="1">
    <location>
        <begin position="20"/>
        <end position="36"/>
    </location>
</feature>
<evidence type="ECO:0000313" key="3">
    <source>
        <dbReference type="Proteomes" id="UP000199079"/>
    </source>
</evidence>
<dbReference type="EMBL" id="FNPC01000012">
    <property type="protein sequence ID" value="SDY85875.1"/>
    <property type="molecule type" value="Genomic_DNA"/>
</dbReference>
<keyword evidence="1" id="KW-0812">Transmembrane</keyword>
<evidence type="ECO:0000256" key="1">
    <source>
        <dbReference type="SAM" id="Phobius"/>
    </source>
</evidence>
<dbReference type="AlphaFoldDB" id="A0A1H3NBM0"/>
<accession>A0A1H3NBM0</accession>
<evidence type="ECO:0000313" key="2">
    <source>
        <dbReference type="EMBL" id="SDY85875.1"/>
    </source>
</evidence>
<gene>
    <name evidence="2" type="ORF">SAMN05216564_11223</name>
</gene>
<organism evidence="2 3">
    <name type="scientific">Halopenitus persicus</name>
    <dbReference type="NCBI Taxonomy" id="1048396"/>
    <lineage>
        <taxon>Archaea</taxon>
        <taxon>Methanobacteriati</taxon>
        <taxon>Methanobacteriota</taxon>
        <taxon>Stenosarchaea group</taxon>
        <taxon>Halobacteria</taxon>
        <taxon>Halobacteriales</taxon>
        <taxon>Haloferacaceae</taxon>
        <taxon>Halopenitus</taxon>
    </lineage>
</organism>
<feature type="transmembrane region" description="Helical" evidence="1">
    <location>
        <begin position="43"/>
        <end position="61"/>
    </location>
</feature>
<dbReference type="Proteomes" id="UP000199079">
    <property type="component" value="Unassembled WGS sequence"/>
</dbReference>
<reference evidence="3" key="1">
    <citation type="submission" date="2016-10" db="EMBL/GenBank/DDBJ databases">
        <authorList>
            <person name="Varghese N."/>
            <person name="Submissions S."/>
        </authorList>
    </citation>
    <scope>NUCLEOTIDE SEQUENCE [LARGE SCALE GENOMIC DNA]</scope>
    <source>
        <strain evidence="3">DC30,IBRC 10041,KCTC 4046</strain>
    </source>
</reference>
<feature type="transmembrane region" description="Helical" evidence="1">
    <location>
        <begin position="73"/>
        <end position="91"/>
    </location>
</feature>
<keyword evidence="3" id="KW-1185">Reference proteome</keyword>
<name>A0A1H3NBM0_9EURY</name>
<proteinExistence type="predicted"/>
<sequence length="95" mass="10425">MSLAAGMLTLYPQLLPVAKWSVPVCLVLWGITRFYLYGVEDMLTSAAGCLLILGGFSYASYLFTPMSELNGTVAQLIPVTGIFVELFAAHYRNQE</sequence>
<keyword evidence="1" id="KW-1133">Transmembrane helix</keyword>